<dbReference type="EMBL" id="JBHFFA010000004">
    <property type="protein sequence ID" value="KAL2631555.1"/>
    <property type="molecule type" value="Genomic_DNA"/>
</dbReference>
<evidence type="ECO:0000259" key="2">
    <source>
        <dbReference type="Pfam" id="PF13966"/>
    </source>
</evidence>
<dbReference type="AlphaFoldDB" id="A0ABD1YM38"/>
<keyword evidence="4" id="KW-1185">Reference proteome</keyword>
<feature type="region of interest" description="Disordered" evidence="1">
    <location>
        <begin position="285"/>
        <end position="314"/>
    </location>
</feature>
<comment type="caution">
    <text evidence="3">The sequence shown here is derived from an EMBL/GenBank/DDBJ whole genome shotgun (WGS) entry which is preliminary data.</text>
</comment>
<feature type="domain" description="Reverse transcriptase zinc-binding" evidence="2">
    <location>
        <begin position="104"/>
        <end position="170"/>
    </location>
</feature>
<protein>
    <recommendedName>
        <fullName evidence="2">Reverse transcriptase zinc-binding domain-containing protein</fullName>
    </recommendedName>
</protein>
<proteinExistence type="predicted"/>
<name>A0ABD1YM38_9MARC</name>
<accession>A0ABD1YM38</accession>
<evidence type="ECO:0000313" key="3">
    <source>
        <dbReference type="EMBL" id="KAL2631555.1"/>
    </source>
</evidence>
<dbReference type="Proteomes" id="UP001605036">
    <property type="component" value="Unassembled WGS sequence"/>
</dbReference>
<dbReference type="InterPro" id="IPR026960">
    <property type="entry name" value="RVT-Znf"/>
</dbReference>
<evidence type="ECO:0000256" key="1">
    <source>
        <dbReference type="SAM" id="MobiDB-lite"/>
    </source>
</evidence>
<sequence length="314" mass="36395">MLANMADSRGNWLDVTNSIRGLGIQLSVEQGRELNILQKWLKDVHLGAQSLEASPRWRWRGADGKWSGWLQTSKFWHKCLEMEKEVDDLTSKWPDGQYSLTWKAPWKRLWSKGGSTRTNLWTWRILIRTFFTGEQAAKMQVAHDPCARCKEATETITHLFYECRNSRSHWERLQELASRARVNIRNSNGLLATVDEAVSTKSKEGILFYIVYSMTNLIWKDRNHAVFRNSLQTTPLRAVLEMACIEIESSFDSKDTTNRWQRGLKMLEMINPLIAQEIGSTHHTAERNQIVIDNPQSRRSRRRLPVQPNSASAQ</sequence>
<gene>
    <name evidence="3" type="ORF">R1flu_016241</name>
</gene>
<organism evidence="3 4">
    <name type="scientific">Riccia fluitans</name>
    <dbReference type="NCBI Taxonomy" id="41844"/>
    <lineage>
        <taxon>Eukaryota</taxon>
        <taxon>Viridiplantae</taxon>
        <taxon>Streptophyta</taxon>
        <taxon>Embryophyta</taxon>
        <taxon>Marchantiophyta</taxon>
        <taxon>Marchantiopsida</taxon>
        <taxon>Marchantiidae</taxon>
        <taxon>Marchantiales</taxon>
        <taxon>Ricciaceae</taxon>
        <taxon>Riccia</taxon>
    </lineage>
</organism>
<reference evidence="3 4" key="1">
    <citation type="submission" date="2024-09" db="EMBL/GenBank/DDBJ databases">
        <title>Chromosome-scale assembly of Riccia fluitans.</title>
        <authorList>
            <person name="Paukszto L."/>
            <person name="Sawicki J."/>
            <person name="Karawczyk K."/>
            <person name="Piernik-Szablinska J."/>
            <person name="Szczecinska M."/>
            <person name="Mazdziarz M."/>
        </authorList>
    </citation>
    <scope>NUCLEOTIDE SEQUENCE [LARGE SCALE GENOMIC DNA]</scope>
    <source>
        <strain evidence="3">Rf_01</strain>
        <tissue evidence="3">Aerial parts of the thallus</tissue>
    </source>
</reference>
<dbReference type="Pfam" id="PF13966">
    <property type="entry name" value="zf-RVT"/>
    <property type="match status" value="1"/>
</dbReference>
<evidence type="ECO:0000313" key="4">
    <source>
        <dbReference type="Proteomes" id="UP001605036"/>
    </source>
</evidence>